<accession>A0ABX8MDV7</accession>
<protein>
    <submittedName>
        <fullName evidence="2">Uncharacterized protein</fullName>
    </submittedName>
</protein>
<evidence type="ECO:0000313" key="2">
    <source>
        <dbReference type="EMBL" id="QXH37264.1"/>
    </source>
</evidence>
<reference evidence="2" key="1">
    <citation type="journal article" date="2021" name="Microorganisms">
        <title>The Ever-Expanding Pseudomonas Genus: Description of 43 New Species and Partition of the Pseudomonas putida Group.</title>
        <authorList>
            <person name="Girard L."/>
            <person name="Lood C."/>
            <person name="Hofte M."/>
            <person name="Vandamme P."/>
            <person name="Rokni-Zadeh H."/>
            <person name="van Noort V."/>
            <person name="Lavigne R."/>
            <person name="De Mot R."/>
        </authorList>
    </citation>
    <scope>NUCLEOTIDE SEQUENCE</scope>
    <source>
        <strain evidence="2">COW39</strain>
    </source>
</reference>
<name>A0ABX8MDV7_9PSED</name>
<sequence>MAHRKTTASSQSDEAPSHGDEFTESLRELMGWYGKTYVEVIEIAAAELARGRAPLPQAPPSKRIH</sequence>
<proteinExistence type="predicted"/>
<keyword evidence="3" id="KW-1185">Reference proteome</keyword>
<organism evidence="2 3">
    <name type="scientific">Pseudomonas muyukensis</name>
    <dbReference type="NCBI Taxonomy" id="2842357"/>
    <lineage>
        <taxon>Bacteria</taxon>
        <taxon>Pseudomonadati</taxon>
        <taxon>Pseudomonadota</taxon>
        <taxon>Gammaproteobacteria</taxon>
        <taxon>Pseudomonadales</taxon>
        <taxon>Pseudomonadaceae</taxon>
        <taxon>Pseudomonas</taxon>
    </lineage>
</organism>
<evidence type="ECO:0000256" key="1">
    <source>
        <dbReference type="SAM" id="MobiDB-lite"/>
    </source>
</evidence>
<gene>
    <name evidence="2" type="ORF">KSS95_10740</name>
</gene>
<feature type="region of interest" description="Disordered" evidence="1">
    <location>
        <begin position="1"/>
        <end position="22"/>
    </location>
</feature>
<dbReference type="RefSeq" id="WP_217853632.1">
    <property type="nucleotide sequence ID" value="NZ_CP077073.1"/>
</dbReference>
<evidence type="ECO:0000313" key="3">
    <source>
        <dbReference type="Proteomes" id="UP001047646"/>
    </source>
</evidence>
<dbReference type="Proteomes" id="UP001047646">
    <property type="component" value="Chromosome"/>
</dbReference>
<dbReference type="EMBL" id="CP077073">
    <property type="protein sequence ID" value="QXH37264.1"/>
    <property type="molecule type" value="Genomic_DNA"/>
</dbReference>